<dbReference type="Pfam" id="PF03852">
    <property type="entry name" value="Vsr"/>
    <property type="match status" value="1"/>
</dbReference>
<evidence type="ECO:0000256" key="6">
    <source>
        <dbReference type="ARBA" id="ARBA00029466"/>
    </source>
</evidence>
<evidence type="ECO:0000313" key="8">
    <source>
        <dbReference type="Proteomes" id="UP000093737"/>
    </source>
</evidence>
<gene>
    <name evidence="7" type="ORF">A8145_13815</name>
</gene>
<dbReference type="EMBL" id="LYTK01000012">
    <property type="protein sequence ID" value="OBQ66268.1"/>
    <property type="molecule type" value="Genomic_DNA"/>
</dbReference>
<keyword evidence="3" id="KW-0227">DNA damage</keyword>
<dbReference type="REBASE" id="394875">
    <property type="entry name" value="V.Mlo2042ORF4085P"/>
</dbReference>
<keyword evidence="1" id="KW-0540">Nuclease</keyword>
<dbReference type="Proteomes" id="UP000093737">
    <property type="component" value="Unassembled WGS sequence"/>
</dbReference>
<name>A0A6M7TZ07_RHILI</name>
<dbReference type="AlphaFoldDB" id="A0A6M7TZ07"/>
<evidence type="ECO:0000256" key="5">
    <source>
        <dbReference type="ARBA" id="ARBA00023204"/>
    </source>
</evidence>
<keyword evidence="5" id="KW-0234">DNA repair</keyword>
<dbReference type="PIRSF" id="PIRSF018267">
    <property type="entry name" value="VSR_endonuc"/>
    <property type="match status" value="1"/>
</dbReference>
<dbReference type="NCBIfam" id="TIGR00632">
    <property type="entry name" value="vsr"/>
    <property type="match status" value="1"/>
</dbReference>
<dbReference type="InterPro" id="IPR011335">
    <property type="entry name" value="Restrct_endonuc-II-like"/>
</dbReference>
<evidence type="ECO:0000256" key="1">
    <source>
        <dbReference type="ARBA" id="ARBA00022722"/>
    </source>
</evidence>
<dbReference type="InterPro" id="IPR004603">
    <property type="entry name" value="DNA_mismatch_endonuc_vsr"/>
</dbReference>
<keyword evidence="4" id="KW-0378">Hydrolase</keyword>
<dbReference type="GO" id="GO:0016787">
    <property type="term" value="F:hydrolase activity"/>
    <property type="evidence" value="ECO:0007669"/>
    <property type="project" value="UniProtKB-KW"/>
</dbReference>
<protein>
    <submittedName>
        <fullName evidence="7">Very short patch repair endonuclease</fullName>
    </submittedName>
</protein>
<evidence type="ECO:0000256" key="2">
    <source>
        <dbReference type="ARBA" id="ARBA00022759"/>
    </source>
</evidence>
<evidence type="ECO:0000313" key="7">
    <source>
        <dbReference type="EMBL" id="OBQ66268.1"/>
    </source>
</evidence>
<dbReference type="Gene3D" id="3.40.960.10">
    <property type="entry name" value="VSR Endonuclease"/>
    <property type="match status" value="1"/>
</dbReference>
<evidence type="ECO:0000256" key="3">
    <source>
        <dbReference type="ARBA" id="ARBA00022763"/>
    </source>
</evidence>
<accession>A0A6M7TZ07</accession>
<sequence length="127" mass="14770">MGLVRSKNSKPELAVRKLVHALGFRFRLHRRDLAGTPDLTFPGRRKVIFVHGCFWHRHSDPSCKLARLPRSRLDFWQPKLNANAERDRVNVGKLEADGWKVLVVWECEVSRRGQAELAERLRTFLST</sequence>
<comment type="caution">
    <text evidence="7">The sequence shown here is derived from an EMBL/GenBank/DDBJ whole genome shotgun (WGS) entry which is preliminary data.</text>
</comment>
<dbReference type="GO" id="GO:0004519">
    <property type="term" value="F:endonuclease activity"/>
    <property type="evidence" value="ECO:0007669"/>
    <property type="project" value="UniProtKB-KW"/>
</dbReference>
<keyword evidence="2 7" id="KW-0255">Endonuclease</keyword>
<proteinExistence type="inferred from homology"/>
<organism evidence="7 8">
    <name type="scientific">Rhizobium loti</name>
    <name type="common">Mesorhizobium loti</name>
    <dbReference type="NCBI Taxonomy" id="381"/>
    <lineage>
        <taxon>Bacteria</taxon>
        <taxon>Pseudomonadati</taxon>
        <taxon>Pseudomonadota</taxon>
        <taxon>Alphaproteobacteria</taxon>
        <taxon>Hyphomicrobiales</taxon>
        <taxon>Phyllobacteriaceae</taxon>
        <taxon>Mesorhizobium</taxon>
    </lineage>
</organism>
<evidence type="ECO:0000256" key="4">
    <source>
        <dbReference type="ARBA" id="ARBA00022801"/>
    </source>
</evidence>
<dbReference type="SUPFAM" id="SSF52980">
    <property type="entry name" value="Restriction endonuclease-like"/>
    <property type="match status" value="1"/>
</dbReference>
<dbReference type="CDD" id="cd00221">
    <property type="entry name" value="Vsr"/>
    <property type="match status" value="1"/>
</dbReference>
<reference evidence="7 8" key="1">
    <citation type="submission" date="2016-05" db="EMBL/GenBank/DDBJ databases">
        <authorList>
            <person name="Ramsay J.P."/>
        </authorList>
    </citation>
    <scope>NUCLEOTIDE SEQUENCE [LARGE SCALE GENOMIC DNA]</scope>
    <source>
        <strain evidence="7 8">NZP2042</strain>
    </source>
</reference>
<comment type="similarity">
    <text evidence="6">Belongs to the Vsr family.</text>
</comment>
<dbReference type="GO" id="GO:0006298">
    <property type="term" value="P:mismatch repair"/>
    <property type="evidence" value="ECO:0007669"/>
    <property type="project" value="InterPro"/>
</dbReference>